<accession>A0A7S8WWL0</accession>
<proteinExistence type="predicted"/>
<keyword evidence="2" id="KW-0496">Mitochondrion</keyword>
<evidence type="ECO:0000256" key="1">
    <source>
        <dbReference type="SAM" id="Phobius"/>
    </source>
</evidence>
<keyword evidence="1" id="KW-0472">Membrane</keyword>
<dbReference type="AlphaFoldDB" id="A0A7S8WWL0"/>
<feature type="transmembrane region" description="Helical" evidence="1">
    <location>
        <begin position="289"/>
        <end position="310"/>
    </location>
</feature>
<feature type="transmembrane region" description="Helical" evidence="1">
    <location>
        <begin position="68"/>
        <end position="85"/>
    </location>
</feature>
<dbReference type="GeneID" id="63653167"/>
<feature type="transmembrane region" description="Helical" evidence="1">
    <location>
        <begin position="38"/>
        <end position="56"/>
    </location>
</feature>
<evidence type="ECO:0000313" key="2">
    <source>
        <dbReference type="EMBL" id="QPF24429.1"/>
    </source>
</evidence>
<reference evidence="2" key="1">
    <citation type="journal article" date="2020" name="Appl. Microbiol. Biotechnol.">
        <title>Mitogenome of Tolypocladium guangdongense.</title>
        <authorList>
            <person name="Zhang C."/>
            <person name="Dai Y."/>
            <person name="Wang G."/>
            <person name="Wang C."/>
            <person name="Gao Y."/>
            <person name="Deng W."/>
            <person name="Li T."/>
        </authorList>
    </citation>
    <scope>NUCLEOTIDE SEQUENCE</scope>
    <source>
        <strain evidence="2">GD15</strain>
    </source>
</reference>
<keyword evidence="1" id="KW-1133">Transmembrane helix</keyword>
<name>A0A7S8WWL0_9HYPO</name>
<sequence>MIDVRLILKVFKSIYEAVFLIIYLNMFCTYNLYIENIILSLLTFIMFLNITLFYLDDFLLSNNKLIKFLQILTPIWLVIFIVVLFNTDIFTVNNNIVLFIDDNNKNISNSLNIGGSIEVTRDAAEVLGRNIGVAGTIAGVSGAVAKAISKSSMPPIQKAGIVLGSAGLAGGIHIGTSVINKIVNASIPNYDEGKNPLITSNTISSDTKIEGVNKFIGEGFNNLSELKLLLLSMNTIIGISLSLIIILFSMILFKFYLKEENIKLNYLIGNKLNNLLIKLIKFNKKTSNIYIFIIFILLFIALGFECYFITELYNHLDKFIYFHQNR</sequence>
<dbReference type="EMBL" id="MT471267">
    <property type="protein sequence ID" value="QPF24429.1"/>
    <property type="molecule type" value="Genomic_DNA"/>
</dbReference>
<geneLocation type="mitochondrion" evidence="2"/>
<protein>
    <submittedName>
        <fullName evidence="2">Uncharacterized protein</fullName>
    </submittedName>
</protein>
<keyword evidence="1" id="KW-0812">Transmembrane</keyword>
<organism evidence="2">
    <name type="scientific">Tolypocladium guangdongense</name>
    <dbReference type="NCBI Taxonomy" id="2730933"/>
    <lineage>
        <taxon>Eukaryota</taxon>
        <taxon>Fungi</taxon>
        <taxon>Dikarya</taxon>
        <taxon>Ascomycota</taxon>
        <taxon>Pezizomycotina</taxon>
        <taxon>Sordariomycetes</taxon>
        <taxon>Hypocreomycetidae</taxon>
        <taxon>Hypocreales</taxon>
        <taxon>Ophiocordycipitaceae</taxon>
        <taxon>Tolypocladium</taxon>
    </lineage>
</organism>
<dbReference type="RefSeq" id="YP_010044484.1">
    <property type="nucleotide sequence ID" value="NC_054274.1"/>
</dbReference>
<feature type="transmembrane region" description="Helical" evidence="1">
    <location>
        <begin position="14"/>
        <end position="32"/>
    </location>
</feature>
<gene>
    <name evidence="2" type="primary">orf326</name>
</gene>
<feature type="transmembrane region" description="Helical" evidence="1">
    <location>
        <begin position="228"/>
        <end position="253"/>
    </location>
</feature>